<dbReference type="OMA" id="QKRDPYD"/>
<evidence type="ECO:0000313" key="3">
    <source>
        <dbReference type="EMBL" id="EMC93464.1"/>
    </source>
</evidence>
<feature type="region of interest" description="Disordered" evidence="1">
    <location>
        <begin position="172"/>
        <end position="217"/>
    </location>
</feature>
<protein>
    <recommendedName>
        <fullName evidence="2">Extracellular mutant protein 11 C-terminal domain-containing protein</fullName>
    </recommendedName>
</protein>
<dbReference type="Proteomes" id="UP000011761">
    <property type="component" value="Unassembled WGS sequence"/>
</dbReference>
<feature type="region of interest" description="Disordered" evidence="1">
    <location>
        <begin position="20"/>
        <end position="102"/>
    </location>
</feature>
<gene>
    <name evidence="3" type="ORF">BAUCODRAFT_37147</name>
</gene>
<evidence type="ECO:0000313" key="4">
    <source>
        <dbReference type="Proteomes" id="UP000011761"/>
    </source>
</evidence>
<proteinExistence type="predicted"/>
<dbReference type="PANTHER" id="PTHR28244:SF1">
    <property type="entry name" value="RNA POLYMERASE I-SPECIFIC TRANSCRIPTION INITIATION FACTOR RRN11"/>
    <property type="match status" value="1"/>
</dbReference>
<dbReference type="GO" id="GO:0001164">
    <property type="term" value="F:RNA polymerase I core promoter sequence-specific DNA binding"/>
    <property type="evidence" value="ECO:0007669"/>
    <property type="project" value="TreeGrafter"/>
</dbReference>
<organism evidence="3 4">
    <name type="scientific">Baudoinia panamericana (strain UAMH 10762)</name>
    <name type="common">Angels' share fungus</name>
    <name type="synonym">Baudoinia compniacensis (strain UAMH 10762)</name>
    <dbReference type="NCBI Taxonomy" id="717646"/>
    <lineage>
        <taxon>Eukaryota</taxon>
        <taxon>Fungi</taxon>
        <taxon>Dikarya</taxon>
        <taxon>Ascomycota</taxon>
        <taxon>Pezizomycotina</taxon>
        <taxon>Dothideomycetes</taxon>
        <taxon>Dothideomycetidae</taxon>
        <taxon>Mycosphaerellales</taxon>
        <taxon>Teratosphaeriaceae</taxon>
        <taxon>Baudoinia</taxon>
    </lineage>
</organism>
<dbReference type="eggNOG" id="ENOG502STPQ">
    <property type="taxonomic scope" value="Eukaryota"/>
</dbReference>
<feature type="region of interest" description="Disordered" evidence="1">
    <location>
        <begin position="136"/>
        <end position="160"/>
    </location>
</feature>
<dbReference type="GeneID" id="19113162"/>
<feature type="region of interest" description="Disordered" evidence="1">
    <location>
        <begin position="269"/>
        <end position="318"/>
    </location>
</feature>
<name>M2N3A9_BAUPA</name>
<dbReference type="GO" id="GO:0042790">
    <property type="term" value="P:nucleolar large rRNA transcription by RNA polymerase I"/>
    <property type="evidence" value="ECO:0007669"/>
    <property type="project" value="TreeGrafter"/>
</dbReference>
<keyword evidence="4" id="KW-1185">Reference proteome</keyword>
<dbReference type="EMBL" id="KB445560">
    <property type="protein sequence ID" value="EMC93464.1"/>
    <property type="molecule type" value="Genomic_DNA"/>
</dbReference>
<feature type="compositionally biased region" description="Polar residues" evidence="1">
    <location>
        <begin position="271"/>
        <end position="283"/>
    </location>
</feature>
<accession>M2N3A9</accession>
<sequence length="498" mass="55386">MAAKTQNKVKDYVYTKNGVDDHVLPHDQAGAMQNHTPNEDLKVYVPNPGASHRRDPPQQNGTKRTRYAQSTANQSRPLSPSHKTLLDTDAGSIDDVSTLPDDRYDDLVADNRTKQSHRPVDGKLNARAYRILQDVDSAKQPGHGLPRMQGDSYPSTTDGRLSAASLAEISYRNNQQSDVKPTSRLVETDTGSQRRRGSEQKQLPVSNGPPKTETQHREADQVLFAKPEELTGSMTDEVNRGFSFAIPVASMKSVPARLQPSDDQAFAPESMRSQISPSTNTAYPPSGADGADHERRNHGDAQVGSIPGHHQPVGPRPAITAHVSSHTQEQNLVEVAEHDYPSDPLVHTNNPVEAQMERDLEYEPSSLYQMQFNELRAGTFDFPPGIESSLTFGDALSDSLEAGLHKTQKLQLEFFKSLTIKQWEECGDWFLDRYGDIMDKLKSSRRERRKAALVFESEVERRHHAVARKRTIMEDALSEMKTSGAQLLQGTPKRAKKA</sequence>
<dbReference type="GO" id="GO:0017025">
    <property type="term" value="F:TBP-class protein binding"/>
    <property type="evidence" value="ECO:0007669"/>
    <property type="project" value="TreeGrafter"/>
</dbReference>
<dbReference type="AlphaFoldDB" id="M2N3A9"/>
<dbReference type="RefSeq" id="XP_007679249.1">
    <property type="nucleotide sequence ID" value="XM_007681059.1"/>
</dbReference>
<dbReference type="HOGENOM" id="CLU_547436_0_0_1"/>
<feature type="compositionally biased region" description="Polar residues" evidence="1">
    <location>
        <begin position="57"/>
        <end position="82"/>
    </location>
</feature>
<dbReference type="PANTHER" id="PTHR28244">
    <property type="entry name" value="RNA POLYMERASE I-SPECIFIC TRANSCRIPTION INITIATION FACTOR RRN11"/>
    <property type="match status" value="1"/>
</dbReference>
<dbReference type="KEGG" id="bcom:BAUCODRAFT_37147"/>
<feature type="compositionally biased region" description="Basic and acidic residues" evidence="1">
    <location>
        <begin position="290"/>
        <end position="299"/>
    </location>
</feature>
<evidence type="ECO:0000259" key="2">
    <source>
        <dbReference type="Pfam" id="PF15463"/>
    </source>
</evidence>
<dbReference type="Pfam" id="PF15463">
    <property type="entry name" value="ECM11"/>
    <property type="match status" value="1"/>
</dbReference>
<dbReference type="OrthoDB" id="5346740at2759"/>
<reference evidence="3 4" key="1">
    <citation type="journal article" date="2012" name="PLoS Pathog.">
        <title>Diverse lifestyles and strategies of plant pathogenesis encoded in the genomes of eighteen Dothideomycetes fungi.</title>
        <authorList>
            <person name="Ohm R.A."/>
            <person name="Feau N."/>
            <person name="Henrissat B."/>
            <person name="Schoch C.L."/>
            <person name="Horwitz B.A."/>
            <person name="Barry K.W."/>
            <person name="Condon B.J."/>
            <person name="Copeland A.C."/>
            <person name="Dhillon B."/>
            <person name="Glaser F."/>
            <person name="Hesse C.N."/>
            <person name="Kosti I."/>
            <person name="LaButti K."/>
            <person name="Lindquist E.A."/>
            <person name="Lucas S."/>
            <person name="Salamov A.A."/>
            <person name="Bradshaw R.E."/>
            <person name="Ciuffetti L."/>
            <person name="Hamelin R.C."/>
            <person name="Kema G.H.J."/>
            <person name="Lawrence C."/>
            <person name="Scott J.A."/>
            <person name="Spatafora J.W."/>
            <person name="Turgeon B.G."/>
            <person name="de Wit P.J.G.M."/>
            <person name="Zhong S."/>
            <person name="Goodwin S.B."/>
            <person name="Grigoriev I.V."/>
        </authorList>
    </citation>
    <scope>NUCLEOTIDE SEQUENCE [LARGE SCALE GENOMIC DNA]</scope>
    <source>
        <strain evidence="3 4">UAMH 10762</strain>
    </source>
</reference>
<evidence type="ECO:0000256" key="1">
    <source>
        <dbReference type="SAM" id="MobiDB-lite"/>
    </source>
</evidence>
<feature type="domain" description="Extracellular mutant protein 11 C-terminal" evidence="2">
    <location>
        <begin position="361"/>
        <end position="488"/>
    </location>
</feature>
<dbReference type="InterPro" id="IPR053029">
    <property type="entry name" value="RNA_pol_I-specific_init_factor"/>
</dbReference>
<dbReference type="InterPro" id="IPR029178">
    <property type="entry name" value="Ecm11_C"/>
</dbReference>
<dbReference type="GO" id="GO:0070860">
    <property type="term" value="C:RNA polymerase I core factor complex"/>
    <property type="evidence" value="ECO:0007669"/>
    <property type="project" value="TreeGrafter"/>
</dbReference>